<feature type="compositionally biased region" description="Polar residues" evidence="6">
    <location>
        <begin position="181"/>
        <end position="200"/>
    </location>
</feature>
<evidence type="ECO:0000256" key="5">
    <source>
        <dbReference type="ARBA" id="ARBA00023157"/>
    </source>
</evidence>
<evidence type="ECO:0000256" key="4">
    <source>
        <dbReference type="ARBA" id="ARBA00023136"/>
    </source>
</evidence>
<evidence type="ECO:0000256" key="1">
    <source>
        <dbReference type="ARBA" id="ARBA00004141"/>
    </source>
</evidence>
<name>A0ABP0F3V0_CLALP</name>
<dbReference type="InterPro" id="IPR000203">
    <property type="entry name" value="GPS"/>
</dbReference>
<dbReference type="InterPro" id="IPR046338">
    <property type="entry name" value="GAIN_dom_sf"/>
</dbReference>
<evidence type="ECO:0000256" key="2">
    <source>
        <dbReference type="ARBA" id="ARBA00022692"/>
    </source>
</evidence>
<evidence type="ECO:0008006" key="13">
    <source>
        <dbReference type="Google" id="ProtNLM"/>
    </source>
</evidence>
<keyword evidence="12" id="KW-1185">Reference proteome</keyword>
<evidence type="ECO:0000259" key="10">
    <source>
        <dbReference type="PROSITE" id="PS50261"/>
    </source>
</evidence>
<dbReference type="PANTHER" id="PTHR12011">
    <property type="entry name" value="ADHESION G-PROTEIN COUPLED RECEPTOR"/>
    <property type="match status" value="1"/>
</dbReference>
<keyword evidence="2 7" id="KW-0812">Transmembrane</keyword>
<evidence type="ECO:0000313" key="12">
    <source>
        <dbReference type="Proteomes" id="UP001642483"/>
    </source>
</evidence>
<evidence type="ECO:0000313" key="11">
    <source>
        <dbReference type="EMBL" id="CAK8674394.1"/>
    </source>
</evidence>
<gene>
    <name evidence="11" type="ORF">CVLEPA_LOCUS4096</name>
</gene>
<evidence type="ECO:0000256" key="3">
    <source>
        <dbReference type="ARBA" id="ARBA00022989"/>
    </source>
</evidence>
<accession>A0ABP0F3V0</accession>
<dbReference type="PROSITE" id="PS50261">
    <property type="entry name" value="G_PROTEIN_RECEP_F2_4"/>
    <property type="match status" value="1"/>
</dbReference>
<dbReference type="InterPro" id="IPR000832">
    <property type="entry name" value="GPCR_2_secretin-like"/>
</dbReference>
<comment type="subcellular location">
    <subcellularLocation>
        <location evidence="1">Membrane</location>
        <topology evidence="1">Multi-pass membrane protein</topology>
    </subcellularLocation>
</comment>
<dbReference type="Pfam" id="PF00002">
    <property type="entry name" value="7tm_2"/>
    <property type="match status" value="1"/>
</dbReference>
<evidence type="ECO:0000256" key="6">
    <source>
        <dbReference type="SAM" id="MobiDB-lite"/>
    </source>
</evidence>
<keyword evidence="4 7" id="KW-0472">Membrane</keyword>
<feature type="region of interest" description="Disordered" evidence="6">
    <location>
        <begin position="181"/>
        <end position="201"/>
    </location>
</feature>
<dbReference type="Gene3D" id="2.60.220.50">
    <property type="match status" value="1"/>
</dbReference>
<feature type="chain" id="PRO_5045942526" description="G-protein coupled receptor" evidence="8">
    <location>
        <begin position="20"/>
        <end position="577"/>
    </location>
</feature>
<keyword evidence="5" id="KW-1015">Disulfide bond</keyword>
<dbReference type="SMART" id="SM00303">
    <property type="entry name" value="GPS"/>
    <property type="match status" value="1"/>
</dbReference>
<dbReference type="Pfam" id="PF01825">
    <property type="entry name" value="GPS"/>
    <property type="match status" value="1"/>
</dbReference>
<proteinExistence type="predicted"/>
<reference evidence="11 12" key="1">
    <citation type="submission" date="2024-02" db="EMBL/GenBank/DDBJ databases">
        <authorList>
            <person name="Daric V."/>
            <person name="Darras S."/>
        </authorList>
    </citation>
    <scope>NUCLEOTIDE SEQUENCE [LARGE SCALE GENOMIC DNA]</scope>
</reference>
<keyword evidence="3 7" id="KW-1133">Transmembrane helix</keyword>
<feature type="domain" description="GAIN-B" evidence="9">
    <location>
        <begin position="303"/>
        <end position="461"/>
    </location>
</feature>
<dbReference type="EMBL" id="CAWYQH010000013">
    <property type="protein sequence ID" value="CAK8674394.1"/>
    <property type="molecule type" value="Genomic_DNA"/>
</dbReference>
<comment type="caution">
    <text evidence="11">The sequence shown here is derived from an EMBL/GenBank/DDBJ whole genome shotgun (WGS) entry which is preliminary data.</text>
</comment>
<organism evidence="11 12">
    <name type="scientific">Clavelina lepadiformis</name>
    <name type="common">Light-bulb sea squirt</name>
    <name type="synonym">Ascidia lepadiformis</name>
    <dbReference type="NCBI Taxonomy" id="159417"/>
    <lineage>
        <taxon>Eukaryota</taxon>
        <taxon>Metazoa</taxon>
        <taxon>Chordata</taxon>
        <taxon>Tunicata</taxon>
        <taxon>Ascidiacea</taxon>
        <taxon>Aplousobranchia</taxon>
        <taxon>Clavelinidae</taxon>
        <taxon>Clavelina</taxon>
    </lineage>
</organism>
<protein>
    <recommendedName>
        <fullName evidence="13">G-protein coupled receptor</fullName>
    </recommendedName>
</protein>
<feature type="signal peptide" evidence="8">
    <location>
        <begin position="1"/>
        <end position="19"/>
    </location>
</feature>
<feature type="domain" description="G-protein coupled receptors family 2 profile 2" evidence="10">
    <location>
        <begin position="466"/>
        <end position="577"/>
    </location>
</feature>
<evidence type="ECO:0000256" key="7">
    <source>
        <dbReference type="SAM" id="Phobius"/>
    </source>
</evidence>
<dbReference type="InterPro" id="IPR057244">
    <property type="entry name" value="GAIN_B"/>
</dbReference>
<keyword evidence="8" id="KW-0732">Signal</keyword>
<dbReference type="Proteomes" id="UP001642483">
    <property type="component" value="Unassembled WGS sequence"/>
</dbReference>
<feature type="transmembrane region" description="Helical" evidence="7">
    <location>
        <begin position="543"/>
        <end position="563"/>
    </location>
</feature>
<sequence length="577" mass="63484">MKAILSFLILNMVYNPSISAPIDCGFENDNNPFCGFNIDGWTRVDGSTIEGLYFIRKNYGELSANLTLDLSANASLELSFYYVCNGCFFQLIEKSSDKESTIWSTTSSRNIWEQVKVLVSGDCLTFRARGVESSVFLDDIKFQSPNSTTTLYTSSMTTQATALTDVSTPGLTETVCMTSSESPSILSHTPGPTSSTNSPRSEPIEKIIHLESTVSVATTLSVESSTKVVKAVGNIALSRNNLTRNTTQRLLRILDQVADKVNVSDGEVFNATTPNVFVAVVNLPKTNSTNEGFISGVGLKVVNQNNSSFTEDSFSLYFEEDNTNQSSIFIPYEVINKSKDGKVSLYSFLGDSFFRTNASLYEIELKPGFEETLVNSDIIISATILDSEISTQNLTDKITISFHIKENTSIFGSSFCGFWVEDGSYWSSEGCTKLSSSEQLLRCECNHLTNFASLFAYGNLTHDKGLDVLTYIGCSISAIASLFTIIALLIIWVSTKNHMNKNSKFLMLNLSLSLFLLNILILISEIPGVRSDEGKCKALAGTLHFALISAFLWMFAQAVYVFISINKVKSLQNNVKN</sequence>
<evidence type="ECO:0000256" key="8">
    <source>
        <dbReference type="SAM" id="SignalP"/>
    </source>
</evidence>
<dbReference type="InterPro" id="IPR017981">
    <property type="entry name" value="GPCR_2-like_7TM"/>
</dbReference>
<dbReference type="PROSITE" id="PS50221">
    <property type="entry name" value="GAIN_B"/>
    <property type="match status" value="1"/>
</dbReference>
<feature type="transmembrane region" description="Helical" evidence="7">
    <location>
        <begin position="505"/>
        <end position="523"/>
    </location>
</feature>
<feature type="transmembrane region" description="Helical" evidence="7">
    <location>
        <begin position="468"/>
        <end position="493"/>
    </location>
</feature>
<evidence type="ECO:0000259" key="9">
    <source>
        <dbReference type="PROSITE" id="PS50221"/>
    </source>
</evidence>
<dbReference type="Gene3D" id="1.20.1070.10">
    <property type="entry name" value="Rhodopsin 7-helix transmembrane proteins"/>
    <property type="match status" value="1"/>
</dbReference>
<dbReference type="PANTHER" id="PTHR12011:SF347">
    <property type="entry name" value="FI21270P1-RELATED"/>
    <property type="match status" value="1"/>
</dbReference>